<dbReference type="Proteomes" id="UP000465810">
    <property type="component" value="Unassembled WGS sequence"/>
</dbReference>
<dbReference type="InterPro" id="IPR001041">
    <property type="entry name" value="2Fe-2S_ferredoxin-type"/>
</dbReference>
<keyword evidence="5" id="KW-0411">Iron-sulfur</keyword>
<evidence type="ECO:0000259" key="7">
    <source>
        <dbReference type="PROSITE" id="PS51085"/>
    </source>
</evidence>
<dbReference type="SUPFAM" id="SSF54292">
    <property type="entry name" value="2Fe-2S ferredoxin-like"/>
    <property type="match status" value="1"/>
</dbReference>
<dbReference type="AlphaFoldDB" id="A0A7X4K9U6"/>
<proteinExistence type="inferred from homology"/>
<dbReference type="CDD" id="cd00207">
    <property type="entry name" value="fer2"/>
    <property type="match status" value="1"/>
</dbReference>
<dbReference type="InterPro" id="IPR001055">
    <property type="entry name" value="Adrenodoxin-like"/>
</dbReference>
<accession>A0A7X4K9U6</accession>
<dbReference type="GO" id="GO:0051537">
    <property type="term" value="F:2 iron, 2 sulfur cluster binding"/>
    <property type="evidence" value="ECO:0007669"/>
    <property type="project" value="UniProtKB-KW"/>
</dbReference>
<dbReference type="InterPro" id="IPR012675">
    <property type="entry name" value="Beta-grasp_dom_sf"/>
</dbReference>
<comment type="caution">
    <text evidence="8">The sequence shown here is derived from an EMBL/GenBank/DDBJ whole genome shotgun (WGS) entry which is preliminary data.</text>
</comment>
<evidence type="ECO:0000256" key="5">
    <source>
        <dbReference type="ARBA" id="ARBA00023014"/>
    </source>
</evidence>
<evidence type="ECO:0000313" key="9">
    <source>
        <dbReference type="Proteomes" id="UP000465810"/>
    </source>
</evidence>
<keyword evidence="2" id="KW-0001">2Fe-2S</keyword>
<dbReference type="GO" id="GO:0046872">
    <property type="term" value="F:metal ion binding"/>
    <property type="evidence" value="ECO:0007669"/>
    <property type="project" value="UniProtKB-KW"/>
</dbReference>
<evidence type="ECO:0000256" key="3">
    <source>
        <dbReference type="ARBA" id="ARBA00022723"/>
    </source>
</evidence>
<comment type="cofactor">
    <cofactor evidence="6">
        <name>[2Fe-2S] cluster</name>
        <dbReference type="ChEBI" id="CHEBI:190135"/>
    </cofactor>
</comment>
<keyword evidence="4" id="KW-0408">Iron</keyword>
<gene>
    <name evidence="8" type="ORF">GR702_18450</name>
</gene>
<dbReference type="PRINTS" id="PR00355">
    <property type="entry name" value="ADRENODOXIN"/>
</dbReference>
<dbReference type="Pfam" id="PF00111">
    <property type="entry name" value="Fer2"/>
    <property type="match status" value="1"/>
</dbReference>
<organism evidence="8 9">
    <name type="scientific">Novosphingobium silvae</name>
    <dbReference type="NCBI Taxonomy" id="2692619"/>
    <lineage>
        <taxon>Bacteria</taxon>
        <taxon>Pseudomonadati</taxon>
        <taxon>Pseudomonadota</taxon>
        <taxon>Alphaproteobacteria</taxon>
        <taxon>Sphingomonadales</taxon>
        <taxon>Sphingomonadaceae</taxon>
        <taxon>Novosphingobium</taxon>
    </lineage>
</organism>
<feature type="domain" description="2Fe-2S ferredoxin-type" evidence="7">
    <location>
        <begin position="2"/>
        <end position="104"/>
    </location>
</feature>
<sequence>MSTITVILRDGSRREIQAAAGVSVMEAVRDAGIDEMLALCGGCCSCATCHVMVESEQAAFSSMTEDENDLLDSSDHRTERSRLSCQLVITQQADEILIRIAPED</sequence>
<reference evidence="8 9" key="1">
    <citation type="submission" date="2019-12" db="EMBL/GenBank/DDBJ databases">
        <authorList>
            <person name="Feng G."/>
            <person name="Zhu H."/>
        </authorList>
    </citation>
    <scope>NUCLEOTIDE SEQUENCE [LARGE SCALE GENOMIC DNA]</scope>
    <source>
        <strain evidence="8 9">FGD1</strain>
    </source>
</reference>
<dbReference type="PANTHER" id="PTHR23426:SF65">
    <property type="entry name" value="FERREDOXIN-2, MITOCHONDRIAL"/>
    <property type="match status" value="1"/>
</dbReference>
<dbReference type="PROSITE" id="PS51085">
    <property type="entry name" value="2FE2S_FER_2"/>
    <property type="match status" value="1"/>
</dbReference>
<dbReference type="PANTHER" id="PTHR23426">
    <property type="entry name" value="FERREDOXIN/ADRENODOXIN"/>
    <property type="match status" value="1"/>
</dbReference>
<protein>
    <submittedName>
        <fullName evidence="8">2Fe-2S iron-sulfur cluster binding domain-containing protein</fullName>
    </submittedName>
</protein>
<name>A0A7X4K9U6_9SPHN</name>
<dbReference type="RefSeq" id="WP_160987172.1">
    <property type="nucleotide sequence ID" value="NZ_WVTD01000019.1"/>
</dbReference>
<evidence type="ECO:0000256" key="4">
    <source>
        <dbReference type="ARBA" id="ARBA00023004"/>
    </source>
</evidence>
<dbReference type="Gene3D" id="3.10.20.30">
    <property type="match status" value="1"/>
</dbReference>
<dbReference type="InterPro" id="IPR036010">
    <property type="entry name" value="2Fe-2S_ferredoxin-like_sf"/>
</dbReference>
<evidence type="ECO:0000256" key="1">
    <source>
        <dbReference type="ARBA" id="ARBA00010914"/>
    </source>
</evidence>
<keyword evidence="9" id="KW-1185">Reference proteome</keyword>
<evidence type="ECO:0000256" key="6">
    <source>
        <dbReference type="ARBA" id="ARBA00034078"/>
    </source>
</evidence>
<dbReference type="GO" id="GO:0140647">
    <property type="term" value="P:P450-containing electron transport chain"/>
    <property type="evidence" value="ECO:0007669"/>
    <property type="project" value="InterPro"/>
</dbReference>
<comment type="similarity">
    <text evidence="1">Belongs to the adrenodoxin/putidaredoxin family.</text>
</comment>
<dbReference type="EMBL" id="WVTD01000019">
    <property type="protein sequence ID" value="MYL99743.1"/>
    <property type="molecule type" value="Genomic_DNA"/>
</dbReference>
<dbReference type="GO" id="GO:0009055">
    <property type="term" value="F:electron transfer activity"/>
    <property type="evidence" value="ECO:0007669"/>
    <property type="project" value="TreeGrafter"/>
</dbReference>
<dbReference type="GO" id="GO:0005829">
    <property type="term" value="C:cytosol"/>
    <property type="evidence" value="ECO:0007669"/>
    <property type="project" value="TreeGrafter"/>
</dbReference>
<keyword evidence="3" id="KW-0479">Metal-binding</keyword>
<evidence type="ECO:0000313" key="8">
    <source>
        <dbReference type="EMBL" id="MYL99743.1"/>
    </source>
</evidence>
<evidence type="ECO:0000256" key="2">
    <source>
        <dbReference type="ARBA" id="ARBA00022714"/>
    </source>
</evidence>